<proteinExistence type="predicted"/>
<gene>
    <name evidence="2" type="ORF">HLUCCA11_08670</name>
</gene>
<feature type="domain" description="Glycosyl transferase family 1" evidence="1">
    <location>
        <begin position="202"/>
        <end position="340"/>
    </location>
</feature>
<accession>A0A0P8C393</accession>
<sequence length="392" mass="44698">MSKKTVYKLVILNNLVTPYRIPLYQGLGSRFSTYLLLSGKESNRDTWTNLESSLSNVHVRDVWGFTLQFFEKRRGKIFDPRYLHINPGYCWELLKIRPDAVISAEMGFRSLIALAYGFLFRRPVWILWGGTLLTEKNRSYLKRLLRQVIFRRVTRWISYGQTTTDYLLHLGVDRSYILQIQNCIDEGLYQNDHLPVLRLSPSPTLLYAGQFIKRKGVDLFLQAAKKLQQEGYHFSILLVGSGVEQEKLTQIISQLNLKNITVLPSQTPKQMPAVYKSADVFVFPTLEEVWGLVVNEAIWSGLTVVSSIYAGCAEEILPHENLFDPLDQDSFVCILRKAIMGELAAPTVNKLYTASQVVEMISNELMGELTSKDDRTSQSILLNTTAEGNTLT</sequence>
<comment type="caution">
    <text evidence="2">The sequence shown here is derived from an EMBL/GenBank/DDBJ whole genome shotgun (WGS) entry which is preliminary data.</text>
</comment>
<organism evidence="2 3">
    <name type="scientific">Phormidesmis priestleyi Ana</name>
    <dbReference type="NCBI Taxonomy" id="1666911"/>
    <lineage>
        <taxon>Bacteria</taxon>
        <taxon>Bacillati</taxon>
        <taxon>Cyanobacteriota</taxon>
        <taxon>Cyanophyceae</taxon>
        <taxon>Leptolyngbyales</taxon>
        <taxon>Leptolyngbyaceae</taxon>
        <taxon>Phormidesmis</taxon>
    </lineage>
</organism>
<dbReference type="STRING" id="1666911.HLUCCA11_08670"/>
<dbReference type="SUPFAM" id="SSF53756">
    <property type="entry name" value="UDP-Glycosyltransferase/glycogen phosphorylase"/>
    <property type="match status" value="1"/>
</dbReference>
<dbReference type="InterPro" id="IPR050194">
    <property type="entry name" value="Glycosyltransferase_grp1"/>
</dbReference>
<dbReference type="Gene3D" id="3.40.50.2000">
    <property type="entry name" value="Glycogen Phosphorylase B"/>
    <property type="match status" value="2"/>
</dbReference>
<dbReference type="AlphaFoldDB" id="A0A0P8C393"/>
<dbReference type="EMBL" id="LJZR01000009">
    <property type="protein sequence ID" value="KPQ35959.1"/>
    <property type="molecule type" value="Genomic_DNA"/>
</dbReference>
<dbReference type="PANTHER" id="PTHR45947:SF3">
    <property type="entry name" value="SULFOQUINOVOSYL TRANSFERASE SQD2"/>
    <property type="match status" value="1"/>
</dbReference>
<evidence type="ECO:0000313" key="2">
    <source>
        <dbReference type="EMBL" id="KPQ35959.1"/>
    </source>
</evidence>
<dbReference type="PANTHER" id="PTHR45947">
    <property type="entry name" value="SULFOQUINOVOSYL TRANSFERASE SQD2"/>
    <property type="match status" value="1"/>
</dbReference>
<dbReference type="Proteomes" id="UP000050465">
    <property type="component" value="Unassembled WGS sequence"/>
</dbReference>
<evidence type="ECO:0000259" key="1">
    <source>
        <dbReference type="Pfam" id="PF00534"/>
    </source>
</evidence>
<dbReference type="Pfam" id="PF00534">
    <property type="entry name" value="Glycos_transf_1"/>
    <property type="match status" value="1"/>
</dbReference>
<dbReference type="GO" id="GO:0016757">
    <property type="term" value="F:glycosyltransferase activity"/>
    <property type="evidence" value="ECO:0007669"/>
    <property type="project" value="InterPro"/>
</dbReference>
<keyword evidence="2" id="KW-0808">Transferase</keyword>
<reference evidence="2 3" key="1">
    <citation type="submission" date="2015-09" db="EMBL/GenBank/DDBJ databases">
        <title>Identification and resolution of microdiversity through metagenomic sequencing of parallel consortia.</title>
        <authorList>
            <person name="Nelson W.C."/>
            <person name="Romine M.F."/>
            <person name="Lindemann S.R."/>
        </authorList>
    </citation>
    <scope>NUCLEOTIDE SEQUENCE [LARGE SCALE GENOMIC DNA]</scope>
    <source>
        <strain evidence="2">Ana</strain>
    </source>
</reference>
<dbReference type="InterPro" id="IPR001296">
    <property type="entry name" value="Glyco_trans_1"/>
</dbReference>
<dbReference type="CDD" id="cd03801">
    <property type="entry name" value="GT4_PimA-like"/>
    <property type="match status" value="1"/>
</dbReference>
<evidence type="ECO:0000313" key="3">
    <source>
        <dbReference type="Proteomes" id="UP000050465"/>
    </source>
</evidence>
<protein>
    <submittedName>
        <fullName evidence="2">Glycosyltransferase</fullName>
    </submittedName>
</protein>
<name>A0A0P8C393_9CYAN</name>